<dbReference type="SUPFAM" id="SSF52283">
    <property type="entry name" value="Formate/glycerate dehydrogenase catalytic domain-like"/>
    <property type="match status" value="1"/>
</dbReference>
<evidence type="ECO:0000313" key="9">
    <source>
        <dbReference type="EMBL" id="PAV21997.1"/>
    </source>
</evidence>
<dbReference type="OrthoDB" id="416093at2759"/>
<evidence type="ECO:0000256" key="1">
    <source>
        <dbReference type="ARBA" id="ARBA00005854"/>
    </source>
</evidence>
<gene>
    <name evidence="9" type="ORF">PNOK_0195400</name>
</gene>
<organism evidence="9 10">
    <name type="scientific">Pyrrhoderma noxium</name>
    <dbReference type="NCBI Taxonomy" id="2282107"/>
    <lineage>
        <taxon>Eukaryota</taxon>
        <taxon>Fungi</taxon>
        <taxon>Dikarya</taxon>
        <taxon>Basidiomycota</taxon>
        <taxon>Agaricomycotina</taxon>
        <taxon>Agaricomycetes</taxon>
        <taxon>Hymenochaetales</taxon>
        <taxon>Hymenochaetaceae</taxon>
        <taxon>Pyrrhoderma</taxon>
    </lineage>
</organism>
<evidence type="ECO:0000256" key="5">
    <source>
        <dbReference type="ARBA" id="ARBA00023002"/>
    </source>
</evidence>
<keyword evidence="10" id="KW-1185">Reference proteome</keyword>
<dbReference type="Pfam" id="PF02826">
    <property type="entry name" value="2-Hacid_dh_C"/>
    <property type="match status" value="1"/>
</dbReference>
<dbReference type="AlphaFoldDB" id="A0A286UR01"/>
<dbReference type="EMBL" id="NBII01000002">
    <property type="protein sequence ID" value="PAV21997.1"/>
    <property type="molecule type" value="Genomic_DNA"/>
</dbReference>
<dbReference type="InterPro" id="IPR050857">
    <property type="entry name" value="D-2-hydroxyacid_DH"/>
</dbReference>
<dbReference type="GO" id="GO:0051287">
    <property type="term" value="F:NAD binding"/>
    <property type="evidence" value="ECO:0007669"/>
    <property type="project" value="InterPro"/>
</dbReference>
<dbReference type="CDD" id="cd12169">
    <property type="entry name" value="PGDH_like_1"/>
    <property type="match status" value="1"/>
</dbReference>
<dbReference type="Pfam" id="PF00481">
    <property type="entry name" value="PP2C"/>
    <property type="match status" value="1"/>
</dbReference>
<evidence type="ECO:0000256" key="7">
    <source>
        <dbReference type="RuleBase" id="RU003465"/>
    </source>
</evidence>
<keyword evidence="5" id="KW-0560">Oxidoreductase</keyword>
<dbReference type="InterPro" id="IPR006140">
    <property type="entry name" value="D-isomer_DH_NAD-bd"/>
</dbReference>
<dbReference type="InParanoid" id="A0A286UR01"/>
<evidence type="ECO:0000259" key="8">
    <source>
        <dbReference type="PROSITE" id="PS51746"/>
    </source>
</evidence>
<dbReference type="CDD" id="cd00143">
    <property type="entry name" value="PP2Cc"/>
    <property type="match status" value="1"/>
</dbReference>
<dbReference type="InterPro" id="IPR001932">
    <property type="entry name" value="PPM-type_phosphatase-like_dom"/>
</dbReference>
<dbReference type="GO" id="GO:0046872">
    <property type="term" value="F:metal ion binding"/>
    <property type="evidence" value="ECO:0007669"/>
    <property type="project" value="UniProtKB-KW"/>
</dbReference>
<name>A0A286UR01_9AGAM</name>
<dbReference type="InterPro" id="IPR000222">
    <property type="entry name" value="PP2C_BS"/>
</dbReference>
<reference evidence="9 10" key="1">
    <citation type="journal article" date="2017" name="Mol. Ecol.">
        <title>Comparative and population genomic landscape of Phellinus noxius: A hypervariable fungus causing root rot in trees.</title>
        <authorList>
            <person name="Chung C.L."/>
            <person name="Lee T.J."/>
            <person name="Akiba M."/>
            <person name="Lee H.H."/>
            <person name="Kuo T.H."/>
            <person name="Liu D."/>
            <person name="Ke H.M."/>
            <person name="Yokoi T."/>
            <person name="Roa M.B."/>
            <person name="Lu M.J."/>
            <person name="Chang Y.Y."/>
            <person name="Ann P.J."/>
            <person name="Tsai J.N."/>
            <person name="Chen C.Y."/>
            <person name="Tzean S.S."/>
            <person name="Ota Y."/>
            <person name="Hattori T."/>
            <person name="Sahashi N."/>
            <person name="Liou R.F."/>
            <person name="Kikuchi T."/>
            <person name="Tsai I.J."/>
        </authorList>
    </citation>
    <scope>NUCLEOTIDE SEQUENCE [LARGE SCALE GENOMIC DNA]</scope>
    <source>
        <strain evidence="9 10">FFPRI411160</strain>
    </source>
</reference>
<dbReference type="SUPFAM" id="SSF51735">
    <property type="entry name" value="NAD(P)-binding Rossmann-fold domains"/>
    <property type="match status" value="1"/>
</dbReference>
<dbReference type="Gene3D" id="3.40.50.720">
    <property type="entry name" value="NAD(P)-binding Rossmann-like Domain"/>
    <property type="match status" value="2"/>
</dbReference>
<dbReference type="Gene3D" id="3.60.40.10">
    <property type="entry name" value="PPM-type phosphatase domain"/>
    <property type="match status" value="1"/>
</dbReference>
<dbReference type="PANTHER" id="PTHR42789">
    <property type="entry name" value="D-ISOMER SPECIFIC 2-HYDROXYACID DEHYDROGENASE FAMILY PROTEIN (AFU_ORTHOLOGUE AFUA_6G10090)"/>
    <property type="match status" value="1"/>
</dbReference>
<evidence type="ECO:0000256" key="4">
    <source>
        <dbReference type="ARBA" id="ARBA00022912"/>
    </source>
</evidence>
<dbReference type="InterPro" id="IPR029753">
    <property type="entry name" value="D-isomer_DH_CS"/>
</dbReference>
<accession>A0A286UR01</accession>
<dbReference type="STRING" id="2282107.A0A286UR01"/>
<dbReference type="PROSITE" id="PS51746">
    <property type="entry name" value="PPM_2"/>
    <property type="match status" value="1"/>
</dbReference>
<dbReference type="InterPro" id="IPR036457">
    <property type="entry name" value="PPM-type-like_dom_sf"/>
</dbReference>
<comment type="similarity">
    <text evidence="7">Belongs to the PP2C family.</text>
</comment>
<dbReference type="PANTHER" id="PTHR42789:SF1">
    <property type="entry name" value="D-ISOMER SPECIFIC 2-HYDROXYACID DEHYDROGENASE FAMILY PROTEIN (AFU_ORTHOLOGUE AFUA_6G10090)"/>
    <property type="match status" value="1"/>
</dbReference>
<dbReference type="PROSITE" id="PS01032">
    <property type="entry name" value="PPM_1"/>
    <property type="match status" value="1"/>
</dbReference>
<keyword evidence="2" id="KW-0479">Metal-binding</keyword>
<proteinExistence type="inferred from homology"/>
<dbReference type="FunFam" id="3.40.50.720:FF:000203">
    <property type="entry name" value="D-3-phosphoglycerate dehydrogenase (SerA)"/>
    <property type="match status" value="1"/>
</dbReference>
<keyword evidence="3 7" id="KW-0378">Hydrolase</keyword>
<evidence type="ECO:0000313" key="10">
    <source>
        <dbReference type="Proteomes" id="UP000217199"/>
    </source>
</evidence>
<keyword evidence="6" id="KW-0520">NAD</keyword>
<feature type="domain" description="PPM-type phosphatase" evidence="8">
    <location>
        <begin position="369"/>
        <end position="690"/>
    </location>
</feature>
<keyword evidence="4 7" id="KW-0904">Protein phosphatase</keyword>
<dbReference type="SMART" id="SM00332">
    <property type="entry name" value="PP2Cc"/>
    <property type="match status" value="1"/>
</dbReference>
<dbReference type="PROSITE" id="PS00671">
    <property type="entry name" value="D_2_HYDROXYACID_DH_3"/>
    <property type="match status" value="1"/>
</dbReference>
<comment type="similarity">
    <text evidence="1">Belongs to the D-isomer specific 2-hydroxyacid dehydrogenase family.</text>
</comment>
<sequence length="722" mass="80016">MTNGVRVAILDDYQHVAFSSADWSPISDRIKCDVFDETLSDENKLAECLQPYSIICAMRERTKFTASLIDRLPNLKFIATTGTRNRGIDVEYARKKGVIVSGTLGKGASTLEHIWALILSTARYVALEHRNIVNGSSRWQTHIPLGLLGRTLGLIGAGQLGAATAKIAKAFNMNVIAWSPHLTPERAEAAGVEYVQTKEEVMKRSDIVSVHMVLSDKTIGLINAKDFENMKKTAFFINTSRGPLVDESALVDALRKKQIAGAGLDVFDIEPLPLDHPLRKLDNVTLTPHTGYVSDDNYEAFWGETVDNIAAFLNAIRLRQTVNCIVSSWTLRCPKVEQLKLKTWLTYHTYFKTSTPSGVLRIPLTSPSVIGIAESRGNRLQQEDSHQIATLTLDPEELRLSVQKSFELDWNPNALGAEFARQIVFVGIYDGHGGQAVSLYLHQNLHGIFESVDKSQIPDVYAWTKEIGGYFKRFRGGVLQPWLARPPSTESLDLGTRATLAFLEADRVMHEAKTCGATASVALMHSLDVPAKPFFASDTLGLTVAHVGDTRVLLCSTDGGQVHRMTHDHHAEVQGEAARLRRWGNSRLIMDSFGETRWMGALANTRGIGDMNYKPYGVTAEPEITTKLLRGSEWAYMVLVTDGISSVISDAEIVDLARNAKNPKTAARSILDFAEEIGSEDNMTVIVVPLAGWGKVRGPDRTKELREWRRTEAIGTERHRRM</sequence>
<dbReference type="Pfam" id="PF00389">
    <property type="entry name" value="2-Hacid_dh"/>
    <property type="match status" value="1"/>
</dbReference>
<evidence type="ECO:0000256" key="6">
    <source>
        <dbReference type="ARBA" id="ARBA00023027"/>
    </source>
</evidence>
<dbReference type="GO" id="GO:0016616">
    <property type="term" value="F:oxidoreductase activity, acting on the CH-OH group of donors, NAD or NADP as acceptor"/>
    <property type="evidence" value="ECO:0007669"/>
    <property type="project" value="InterPro"/>
</dbReference>
<dbReference type="InterPro" id="IPR006139">
    <property type="entry name" value="D-isomer_2_OHA_DH_cat_dom"/>
</dbReference>
<protein>
    <submittedName>
        <fullName evidence="9">Serine threonine phosphatase 2C</fullName>
    </submittedName>
</protein>
<dbReference type="GO" id="GO:0004721">
    <property type="term" value="F:phosphoprotein phosphatase activity"/>
    <property type="evidence" value="ECO:0007669"/>
    <property type="project" value="UniProtKB-KW"/>
</dbReference>
<dbReference type="SUPFAM" id="SSF81606">
    <property type="entry name" value="PP2C-like"/>
    <property type="match status" value="1"/>
</dbReference>
<evidence type="ECO:0000256" key="3">
    <source>
        <dbReference type="ARBA" id="ARBA00022801"/>
    </source>
</evidence>
<dbReference type="InterPro" id="IPR036291">
    <property type="entry name" value="NAD(P)-bd_dom_sf"/>
</dbReference>
<dbReference type="Proteomes" id="UP000217199">
    <property type="component" value="Unassembled WGS sequence"/>
</dbReference>
<evidence type="ECO:0000256" key="2">
    <source>
        <dbReference type="ARBA" id="ARBA00022723"/>
    </source>
</evidence>
<comment type="caution">
    <text evidence="9">The sequence shown here is derived from an EMBL/GenBank/DDBJ whole genome shotgun (WGS) entry which is preliminary data.</text>
</comment>